<dbReference type="SUPFAM" id="SSF103473">
    <property type="entry name" value="MFS general substrate transporter"/>
    <property type="match status" value="1"/>
</dbReference>
<dbReference type="Gene3D" id="1.20.1250.20">
    <property type="entry name" value="MFS general substrate transporter like domains"/>
    <property type="match status" value="1"/>
</dbReference>
<proteinExistence type="predicted"/>
<keyword evidence="5 6" id="KW-0472">Membrane</keyword>
<dbReference type="PROSITE" id="PS50850">
    <property type="entry name" value="MFS"/>
    <property type="match status" value="1"/>
</dbReference>
<organism evidence="8 9">
    <name type="scientific">Candidatus Lokiarchaeum ossiferum</name>
    <dbReference type="NCBI Taxonomy" id="2951803"/>
    <lineage>
        <taxon>Archaea</taxon>
        <taxon>Promethearchaeati</taxon>
        <taxon>Promethearchaeota</taxon>
        <taxon>Promethearchaeia</taxon>
        <taxon>Promethearchaeales</taxon>
        <taxon>Promethearchaeaceae</taxon>
        <taxon>Candidatus Lokiarchaeum</taxon>
    </lineage>
</organism>
<dbReference type="Pfam" id="PF07690">
    <property type="entry name" value="MFS_1"/>
    <property type="match status" value="1"/>
</dbReference>
<evidence type="ECO:0000256" key="2">
    <source>
        <dbReference type="ARBA" id="ARBA00022448"/>
    </source>
</evidence>
<dbReference type="InterPro" id="IPR011701">
    <property type="entry name" value="MFS"/>
</dbReference>
<reference evidence="8" key="1">
    <citation type="submission" date="2022-09" db="EMBL/GenBank/DDBJ databases">
        <title>Actin cytoskeleton and complex cell architecture in an #Asgard archaeon.</title>
        <authorList>
            <person name="Ponce Toledo R.I."/>
            <person name="Schleper C."/>
            <person name="Rodrigues Oliveira T."/>
            <person name="Wollweber F."/>
            <person name="Xu J."/>
            <person name="Rittmann S."/>
            <person name="Klingl A."/>
            <person name="Pilhofer M."/>
        </authorList>
    </citation>
    <scope>NUCLEOTIDE SEQUENCE</scope>
    <source>
        <strain evidence="8">B-35</strain>
    </source>
</reference>
<feature type="transmembrane region" description="Helical" evidence="6">
    <location>
        <begin position="61"/>
        <end position="85"/>
    </location>
</feature>
<comment type="subcellular location">
    <subcellularLocation>
        <location evidence="1">Membrane</location>
        <topology evidence="1">Multi-pass membrane protein</topology>
    </subcellularLocation>
</comment>
<evidence type="ECO:0000256" key="1">
    <source>
        <dbReference type="ARBA" id="ARBA00004141"/>
    </source>
</evidence>
<feature type="domain" description="Major facilitator superfamily (MFS) profile" evidence="7">
    <location>
        <begin position="1"/>
        <end position="348"/>
    </location>
</feature>
<name>A0ABY6HZ13_9ARCH</name>
<evidence type="ECO:0000256" key="6">
    <source>
        <dbReference type="SAM" id="Phobius"/>
    </source>
</evidence>
<feature type="transmembrane region" description="Helical" evidence="6">
    <location>
        <begin position="91"/>
        <end position="110"/>
    </location>
</feature>
<feature type="transmembrane region" description="Helical" evidence="6">
    <location>
        <begin position="226"/>
        <end position="246"/>
    </location>
</feature>
<evidence type="ECO:0000259" key="7">
    <source>
        <dbReference type="PROSITE" id="PS50850"/>
    </source>
</evidence>
<evidence type="ECO:0000256" key="4">
    <source>
        <dbReference type="ARBA" id="ARBA00022989"/>
    </source>
</evidence>
<dbReference type="InterPro" id="IPR044770">
    <property type="entry name" value="MFS_spinster-like"/>
</dbReference>
<accession>A0ABY6HZ13</accession>
<gene>
    <name evidence="8" type="ORF">NEF87_005044</name>
</gene>
<feature type="transmembrane region" description="Helical" evidence="6">
    <location>
        <begin position="24"/>
        <end position="49"/>
    </location>
</feature>
<sequence length="369" mass="41053">MQVACIGSSITTFFTILTGFINNYVQLFICQIGASIGLGAILPVMVSIMADLFPQEERGKVFGILSIITTVLGELGGVVIALILFPNNWRITYYIMGGISALLTPILYFTKEPKRGAKESVLQSVYSTDPTLDYSYKIKKEDLKYLWQRKTNRYLILNFVDNIPGAVFATYAISWLMFEHNASEDAAFMGLIIVVLGIFVGAIIFGRYGDKKYKTDKKIKVKLGTILSMASAPFILIGINLTWTLADDASLFSNPVGVLAVLMLSFGLLIDGGIYPNWLSAITDINLPEHRSTMISLANFFDACGRALGAFIGGFLINTYNYPFAMTFASLFTILSFVWWVPSIKTYQKDYDEIQRILAKRAVQIQIVK</sequence>
<protein>
    <recommendedName>
        <fullName evidence="7">Major facilitator superfamily (MFS) profile domain-containing protein</fullName>
    </recommendedName>
</protein>
<dbReference type="InterPro" id="IPR036259">
    <property type="entry name" value="MFS_trans_sf"/>
</dbReference>
<keyword evidence="9" id="KW-1185">Reference proteome</keyword>
<keyword evidence="3 6" id="KW-0812">Transmembrane</keyword>
<keyword evidence="2" id="KW-0813">Transport</keyword>
<dbReference type="PANTHER" id="PTHR23505">
    <property type="entry name" value="SPINSTER"/>
    <property type="match status" value="1"/>
</dbReference>
<dbReference type="InterPro" id="IPR020846">
    <property type="entry name" value="MFS_dom"/>
</dbReference>
<keyword evidence="4 6" id="KW-1133">Transmembrane helix</keyword>
<evidence type="ECO:0000256" key="5">
    <source>
        <dbReference type="ARBA" id="ARBA00023136"/>
    </source>
</evidence>
<feature type="transmembrane region" description="Helical" evidence="6">
    <location>
        <begin position="322"/>
        <end position="341"/>
    </location>
</feature>
<dbReference type="EMBL" id="CP104013">
    <property type="protein sequence ID" value="UYP48759.1"/>
    <property type="molecule type" value="Genomic_DNA"/>
</dbReference>
<feature type="transmembrane region" description="Helical" evidence="6">
    <location>
        <begin position="154"/>
        <end position="174"/>
    </location>
</feature>
<feature type="transmembrane region" description="Helical" evidence="6">
    <location>
        <begin position="295"/>
        <end position="316"/>
    </location>
</feature>
<evidence type="ECO:0000313" key="9">
    <source>
        <dbReference type="Proteomes" id="UP001208689"/>
    </source>
</evidence>
<evidence type="ECO:0000313" key="8">
    <source>
        <dbReference type="EMBL" id="UYP48759.1"/>
    </source>
</evidence>
<evidence type="ECO:0000256" key="3">
    <source>
        <dbReference type="ARBA" id="ARBA00022692"/>
    </source>
</evidence>
<feature type="transmembrane region" description="Helical" evidence="6">
    <location>
        <begin position="186"/>
        <end position="205"/>
    </location>
</feature>
<dbReference type="PANTHER" id="PTHR23505:SF79">
    <property type="entry name" value="PROTEIN SPINSTER"/>
    <property type="match status" value="1"/>
</dbReference>
<dbReference type="Proteomes" id="UP001208689">
    <property type="component" value="Chromosome"/>
</dbReference>
<feature type="transmembrane region" description="Helical" evidence="6">
    <location>
        <begin position="252"/>
        <end position="274"/>
    </location>
</feature>